<evidence type="ECO:0000313" key="2">
    <source>
        <dbReference type="EMBL" id="KAF4415475.1"/>
    </source>
</evidence>
<sequence>METTHQDSPPPDSPGAPFSHPVKPQRKVTPAERKSPQLPSPPSSSGRRRASTAADELPQSLIEAKRDCETRGDVSKLTSLPLSNQDYTRLLPELEATFHRFDYDARRGRFVIRMPSRIHDLFAERISNAIMLGLSELGRDNADLLPLTAKIHKGVTSNIFLYDIDDPSENRVMIQRSPDGQFFFGSGPATVVIEVAYSQDAKLLSKVAREYINYSWGKIKAVLCFSLNKPEGSTVSVWKPRYYPEQGSDQLVMKREQVVQSEPFRTVDGSPTNEDRRLELDLHDFVPTKDCSEYRNPSIKIPYSKLYESLVEVEQLLETPRCPSPQHGVKRPCMTPGSSDESMIEEDKSLWRIKDRATRDRQSAEDGEYKGSHDGEERPAKRRSQEERKCQKSSIVELDSNEADTA</sequence>
<reference evidence="2 3" key="1">
    <citation type="submission" date="2020-01" db="EMBL/GenBank/DDBJ databases">
        <title>Identification and distribution of gene clusters putatively required for synthesis of sphingolipid metabolism inhibitors in phylogenetically diverse species of the filamentous fungus Fusarium.</title>
        <authorList>
            <person name="Kim H.-S."/>
            <person name="Busman M."/>
            <person name="Brown D.W."/>
            <person name="Divon H."/>
            <person name="Uhlig S."/>
            <person name="Proctor R.H."/>
        </authorList>
    </citation>
    <scope>NUCLEOTIDE SEQUENCE [LARGE SCALE GENOMIC DNA]</scope>
    <source>
        <strain evidence="2 3">NRRL 13308</strain>
    </source>
</reference>
<evidence type="ECO:0000313" key="3">
    <source>
        <dbReference type="Proteomes" id="UP000536711"/>
    </source>
</evidence>
<name>A0A8H4JA63_9HYPO</name>
<keyword evidence="3" id="KW-1185">Reference proteome</keyword>
<comment type="caution">
    <text evidence="2">The sequence shown here is derived from an EMBL/GenBank/DDBJ whole genome shotgun (WGS) entry which is preliminary data.</text>
</comment>
<dbReference type="AlphaFoldDB" id="A0A8H4JA63"/>
<feature type="compositionally biased region" description="Basic and acidic residues" evidence="1">
    <location>
        <begin position="345"/>
        <end position="390"/>
    </location>
</feature>
<accession>A0A8H4JA63</accession>
<dbReference type="Proteomes" id="UP000536711">
    <property type="component" value="Unassembled WGS sequence"/>
</dbReference>
<dbReference type="EMBL" id="JAADJF010000546">
    <property type="protein sequence ID" value="KAF4415475.1"/>
    <property type="molecule type" value="Genomic_DNA"/>
</dbReference>
<protein>
    <submittedName>
        <fullName evidence="2">Uncharacterized protein</fullName>
    </submittedName>
</protein>
<feature type="region of interest" description="Disordered" evidence="1">
    <location>
        <begin position="1"/>
        <end position="73"/>
    </location>
</feature>
<feature type="region of interest" description="Disordered" evidence="1">
    <location>
        <begin position="320"/>
        <end position="406"/>
    </location>
</feature>
<dbReference type="OrthoDB" id="3485856at2759"/>
<organism evidence="2 3">
    <name type="scientific">Fusarium acutatum</name>
    <dbReference type="NCBI Taxonomy" id="78861"/>
    <lineage>
        <taxon>Eukaryota</taxon>
        <taxon>Fungi</taxon>
        <taxon>Dikarya</taxon>
        <taxon>Ascomycota</taxon>
        <taxon>Pezizomycotina</taxon>
        <taxon>Sordariomycetes</taxon>
        <taxon>Hypocreomycetidae</taxon>
        <taxon>Hypocreales</taxon>
        <taxon>Nectriaceae</taxon>
        <taxon>Fusarium</taxon>
        <taxon>Fusarium fujikuroi species complex</taxon>
    </lineage>
</organism>
<proteinExistence type="predicted"/>
<evidence type="ECO:0000256" key="1">
    <source>
        <dbReference type="SAM" id="MobiDB-lite"/>
    </source>
</evidence>
<gene>
    <name evidence="2" type="ORF">FACUT_13374</name>
</gene>
<feature type="compositionally biased region" description="Basic and acidic residues" evidence="1">
    <location>
        <begin position="63"/>
        <end position="73"/>
    </location>
</feature>